<evidence type="ECO:0000313" key="2">
    <source>
        <dbReference type="Proteomes" id="UP000578531"/>
    </source>
</evidence>
<dbReference type="AlphaFoldDB" id="A0A8H6FZF4"/>
<dbReference type="Proteomes" id="UP000578531">
    <property type="component" value="Unassembled WGS sequence"/>
</dbReference>
<dbReference type="OrthoDB" id="5398228at2759"/>
<dbReference type="GeneID" id="59285514"/>
<comment type="caution">
    <text evidence="1">The sequence shown here is derived from an EMBL/GenBank/DDBJ whole genome shotgun (WGS) entry which is preliminary data.</text>
</comment>
<organism evidence="1 2">
    <name type="scientific">Letharia columbiana</name>
    <dbReference type="NCBI Taxonomy" id="112416"/>
    <lineage>
        <taxon>Eukaryota</taxon>
        <taxon>Fungi</taxon>
        <taxon>Dikarya</taxon>
        <taxon>Ascomycota</taxon>
        <taxon>Pezizomycotina</taxon>
        <taxon>Lecanoromycetes</taxon>
        <taxon>OSLEUM clade</taxon>
        <taxon>Lecanoromycetidae</taxon>
        <taxon>Lecanorales</taxon>
        <taxon>Lecanorineae</taxon>
        <taxon>Parmeliaceae</taxon>
        <taxon>Letharia</taxon>
    </lineage>
</organism>
<dbReference type="RefSeq" id="XP_037166966.1">
    <property type="nucleotide sequence ID" value="XM_037305773.1"/>
</dbReference>
<proteinExistence type="predicted"/>
<gene>
    <name evidence="1" type="ORF">HO173_003849</name>
</gene>
<reference evidence="1 2" key="1">
    <citation type="journal article" date="2020" name="Genomics">
        <title>Complete, high-quality genomes from long-read metagenomic sequencing of two wolf lichen thalli reveals enigmatic genome architecture.</title>
        <authorList>
            <person name="McKenzie S.K."/>
            <person name="Walston R.F."/>
            <person name="Allen J.L."/>
        </authorList>
    </citation>
    <scope>NUCLEOTIDE SEQUENCE [LARGE SCALE GENOMIC DNA]</scope>
    <source>
        <strain evidence="1">WasteWater2</strain>
    </source>
</reference>
<dbReference type="EMBL" id="JACCJC010000012">
    <property type="protein sequence ID" value="KAF6237648.1"/>
    <property type="molecule type" value="Genomic_DNA"/>
</dbReference>
<protein>
    <submittedName>
        <fullName evidence="1">Uncharacterized protein</fullName>
    </submittedName>
</protein>
<name>A0A8H6FZF4_9LECA</name>
<sequence length="113" mass="12656">MTALAKHVTILDAMTLEEILGPSAKRIEAIENDVLARIWVKQGEENFNDLCMMHGGVEDVLRINESPFVSKMPEDNLHTVGHNEQIVLDLARFGMAVGKFVDSVSERVSMSMW</sequence>
<accession>A0A8H6FZF4</accession>
<evidence type="ECO:0000313" key="1">
    <source>
        <dbReference type="EMBL" id="KAF6237648.1"/>
    </source>
</evidence>
<keyword evidence="2" id="KW-1185">Reference proteome</keyword>